<feature type="region of interest" description="Disordered" evidence="1">
    <location>
        <begin position="1"/>
        <end position="342"/>
    </location>
</feature>
<organism evidence="2 3">
    <name type="scientific">Bondarzewia mesenterica</name>
    <dbReference type="NCBI Taxonomy" id="1095465"/>
    <lineage>
        <taxon>Eukaryota</taxon>
        <taxon>Fungi</taxon>
        <taxon>Dikarya</taxon>
        <taxon>Basidiomycota</taxon>
        <taxon>Agaricomycotina</taxon>
        <taxon>Agaricomycetes</taxon>
        <taxon>Russulales</taxon>
        <taxon>Bondarzewiaceae</taxon>
        <taxon>Bondarzewia</taxon>
    </lineage>
</organism>
<name>A0A4S4M6H6_9AGAM</name>
<dbReference type="EMBL" id="SGPL01000016">
    <property type="protein sequence ID" value="THH20675.1"/>
    <property type="molecule type" value="Genomic_DNA"/>
</dbReference>
<evidence type="ECO:0000256" key="1">
    <source>
        <dbReference type="SAM" id="MobiDB-lite"/>
    </source>
</evidence>
<evidence type="ECO:0000313" key="3">
    <source>
        <dbReference type="Proteomes" id="UP000310158"/>
    </source>
</evidence>
<sequence length="342" mass="39875">MNQYKLWKPKPDVHLDYDSDRPRQRLPTPHQAPADSRTGTRMDIKHQHPGRGYVSEEHTYSRAPPPPAHYNTLHSSSKPARHANPSSSQFPSHPQYPTASSHKVTTSSNVNAVPTSSASRPHRNLESAYDARAYQYRPSTADRIPSSTEKIRPANELGNGSRHRTQNPGHATLVANAISTTVQASSAWPAPSQEPKKSSSKHRENGLEKTKEAEREERAREKEKRKEERRREEQRKEDARREQEVRYEEERRRQKEERRREREERRRAEERYQAQKAQEEKQRAEQNRVVEDISRGTSHMQPVMKESRHRRVKDSDESDNFFERAPQPRAASSPSPRLRHFF</sequence>
<proteinExistence type="predicted"/>
<accession>A0A4S4M6H6</accession>
<evidence type="ECO:0000313" key="2">
    <source>
        <dbReference type="EMBL" id="THH20675.1"/>
    </source>
</evidence>
<protein>
    <submittedName>
        <fullName evidence="2">Uncharacterized protein</fullName>
    </submittedName>
</protein>
<keyword evidence="3" id="KW-1185">Reference proteome</keyword>
<feature type="compositionally biased region" description="Polar residues" evidence="1">
    <location>
        <begin position="72"/>
        <end position="119"/>
    </location>
</feature>
<gene>
    <name evidence="2" type="ORF">EW146_g700</name>
</gene>
<dbReference type="Proteomes" id="UP000310158">
    <property type="component" value="Unassembled WGS sequence"/>
</dbReference>
<feature type="compositionally biased region" description="Polar residues" evidence="1">
    <location>
        <begin position="177"/>
        <end position="186"/>
    </location>
</feature>
<reference evidence="2 3" key="1">
    <citation type="submission" date="2019-02" db="EMBL/GenBank/DDBJ databases">
        <title>Genome sequencing of the rare red list fungi Bondarzewia mesenterica.</title>
        <authorList>
            <person name="Buettner E."/>
            <person name="Kellner H."/>
        </authorList>
    </citation>
    <scope>NUCLEOTIDE SEQUENCE [LARGE SCALE GENOMIC DNA]</scope>
    <source>
        <strain evidence="2 3">DSM 108281</strain>
    </source>
</reference>
<feature type="compositionally biased region" description="Basic and acidic residues" evidence="1">
    <location>
        <begin position="9"/>
        <end position="23"/>
    </location>
</feature>
<feature type="compositionally biased region" description="Low complexity" evidence="1">
    <location>
        <begin position="324"/>
        <end position="336"/>
    </location>
</feature>
<comment type="caution">
    <text evidence="2">The sequence shown here is derived from an EMBL/GenBank/DDBJ whole genome shotgun (WGS) entry which is preliminary data.</text>
</comment>
<feature type="compositionally biased region" description="Basic and acidic residues" evidence="1">
    <location>
        <begin position="194"/>
        <end position="294"/>
    </location>
</feature>
<dbReference type="AlphaFoldDB" id="A0A4S4M6H6"/>